<keyword evidence="4 6" id="KW-1133">Transmembrane helix</keyword>
<protein>
    <submittedName>
        <fullName evidence="8">RDD family protein</fullName>
    </submittedName>
</protein>
<evidence type="ECO:0000256" key="5">
    <source>
        <dbReference type="ARBA" id="ARBA00023136"/>
    </source>
</evidence>
<feature type="transmembrane region" description="Helical" evidence="6">
    <location>
        <begin position="118"/>
        <end position="137"/>
    </location>
</feature>
<evidence type="ECO:0000259" key="7">
    <source>
        <dbReference type="Pfam" id="PF06271"/>
    </source>
</evidence>
<name>M7N6Z8_9BACT</name>
<dbReference type="InterPro" id="IPR010432">
    <property type="entry name" value="RDD"/>
</dbReference>
<keyword evidence="5 6" id="KW-0472">Membrane</keyword>
<dbReference type="EMBL" id="AODQ01000038">
    <property type="protein sequence ID" value="EMR03011.1"/>
    <property type="molecule type" value="Genomic_DNA"/>
</dbReference>
<evidence type="ECO:0000256" key="1">
    <source>
        <dbReference type="ARBA" id="ARBA00004651"/>
    </source>
</evidence>
<evidence type="ECO:0000313" key="9">
    <source>
        <dbReference type="Proteomes" id="UP000011910"/>
    </source>
</evidence>
<dbReference type="GO" id="GO:0005886">
    <property type="term" value="C:plasma membrane"/>
    <property type="evidence" value="ECO:0007669"/>
    <property type="project" value="UniProtKB-SubCell"/>
</dbReference>
<dbReference type="eggNOG" id="COG1714">
    <property type="taxonomic scope" value="Bacteria"/>
</dbReference>
<keyword evidence="9" id="KW-1185">Reference proteome</keyword>
<comment type="subcellular location">
    <subcellularLocation>
        <location evidence="1">Cell membrane</location>
        <topology evidence="1">Multi-pass membrane protein</topology>
    </subcellularLocation>
</comment>
<dbReference type="Pfam" id="PF06271">
    <property type="entry name" value="RDD"/>
    <property type="match status" value="1"/>
</dbReference>
<gene>
    <name evidence="8" type="ORF">ADICEAN_01860</name>
</gene>
<feature type="domain" description="RDD" evidence="7">
    <location>
        <begin position="11"/>
        <end position="150"/>
    </location>
</feature>
<proteinExistence type="predicted"/>
<evidence type="ECO:0000256" key="3">
    <source>
        <dbReference type="ARBA" id="ARBA00022692"/>
    </source>
</evidence>
<feature type="transmembrane region" description="Helical" evidence="6">
    <location>
        <begin position="21"/>
        <end position="44"/>
    </location>
</feature>
<dbReference type="OrthoDB" id="9793824at2"/>
<dbReference type="RefSeq" id="WP_009195256.1">
    <property type="nucleotide sequence ID" value="NZ_AODQ01000038.1"/>
</dbReference>
<evidence type="ECO:0000313" key="8">
    <source>
        <dbReference type="EMBL" id="EMR03011.1"/>
    </source>
</evidence>
<evidence type="ECO:0000256" key="6">
    <source>
        <dbReference type="SAM" id="Phobius"/>
    </source>
</evidence>
<evidence type="ECO:0000256" key="2">
    <source>
        <dbReference type="ARBA" id="ARBA00022475"/>
    </source>
</evidence>
<dbReference type="Proteomes" id="UP000011910">
    <property type="component" value="Unassembled WGS sequence"/>
</dbReference>
<evidence type="ECO:0000256" key="4">
    <source>
        <dbReference type="ARBA" id="ARBA00022989"/>
    </source>
</evidence>
<feature type="transmembrane region" description="Helical" evidence="6">
    <location>
        <begin position="64"/>
        <end position="82"/>
    </location>
</feature>
<dbReference type="PANTHER" id="PTHR36115">
    <property type="entry name" value="PROLINE-RICH ANTIGEN HOMOLOG-RELATED"/>
    <property type="match status" value="1"/>
</dbReference>
<organism evidence="8 9">
    <name type="scientific">Cesiribacter andamanensis AMV16</name>
    <dbReference type="NCBI Taxonomy" id="1279009"/>
    <lineage>
        <taxon>Bacteria</taxon>
        <taxon>Pseudomonadati</taxon>
        <taxon>Bacteroidota</taxon>
        <taxon>Cytophagia</taxon>
        <taxon>Cytophagales</taxon>
        <taxon>Cesiribacteraceae</taxon>
        <taxon>Cesiribacter</taxon>
    </lineage>
</organism>
<keyword evidence="3 6" id="KW-0812">Transmembrane</keyword>
<keyword evidence="2" id="KW-1003">Cell membrane</keyword>
<dbReference type="STRING" id="1279009.ADICEAN_01860"/>
<dbReference type="AlphaFoldDB" id="M7N6Z8"/>
<comment type="caution">
    <text evidence="8">The sequence shown here is derived from an EMBL/GenBank/DDBJ whole genome shotgun (WGS) entry which is preliminary data.</text>
</comment>
<dbReference type="PANTHER" id="PTHR36115:SF9">
    <property type="entry name" value="LMO1584 PROTEIN"/>
    <property type="match status" value="1"/>
</dbReference>
<accession>M7N6Z8</accession>
<reference evidence="8 9" key="1">
    <citation type="journal article" date="2013" name="Genome Announc.">
        <title>Draft Genome Sequence of Cesiribacter andamanensis Strain AMV16T, Isolated from a Soil Sample from a Mud Volcano in the Andaman Islands, India.</title>
        <authorList>
            <person name="Shivaji S."/>
            <person name="Ara S."/>
            <person name="Begum Z."/>
            <person name="Srinivas T.N."/>
            <person name="Singh A."/>
            <person name="Kumar Pinnaka A."/>
        </authorList>
    </citation>
    <scope>NUCLEOTIDE SEQUENCE [LARGE SCALE GENOMIC DNA]</scope>
    <source>
        <strain evidence="8 9">AMV16</strain>
    </source>
</reference>
<dbReference type="InterPro" id="IPR051791">
    <property type="entry name" value="Pra-immunoreactive"/>
</dbReference>
<sequence length="156" mass="17472">MEQPATPIRFAPFWKRLVAIALDYLLINVALSFIIALVVMVGWAGEGPTVVERGDDLVRDLSESFGPAQLLIVLGYWLYFALMHSSAWGATVGKRAMGLYVVDTDGHRLSFIQATLRFLGKILSVFTFFIGFVLAAFHPQHQALHDLLAKTHVREW</sequence>